<gene>
    <name evidence="5" type="ORF">Vbra_1322</name>
</gene>
<dbReference type="Proteomes" id="UP000041254">
    <property type="component" value="Unassembled WGS sequence"/>
</dbReference>
<dbReference type="GO" id="GO:0009231">
    <property type="term" value="P:riboflavin biosynthetic process"/>
    <property type="evidence" value="ECO:0007669"/>
    <property type="project" value="InterPro"/>
</dbReference>
<dbReference type="InterPro" id="IPR050765">
    <property type="entry name" value="Riboflavin_Biosynth_HTPR"/>
</dbReference>
<dbReference type="PANTHER" id="PTHR38011">
    <property type="entry name" value="DIHYDROFOLATE REDUCTASE FAMILY PROTEIN (AFU_ORTHOLOGUE AFUA_8G06820)"/>
    <property type="match status" value="1"/>
</dbReference>
<reference evidence="5 6" key="1">
    <citation type="submission" date="2014-11" db="EMBL/GenBank/DDBJ databases">
        <authorList>
            <person name="Zhu J."/>
            <person name="Qi W."/>
            <person name="Song R."/>
        </authorList>
    </citation>
    <scope>NUCLEOTIDE SEQUENCE [LARGE SCALE GENOMIC DNA]</scope>
</reference>
<feature type="domain" description="Bacterial bifunctional deaminase-reductase C-terminal" evidence="4">
    <location>
        <begin position="10"/>
        <end position="111"/>
    </location>
</feature>
<dbReference type="OrthoDB" id="448305at2759"/>
<comment type="pathway">
    <text evidence="1">Cofactor biosynthesis; riboflavin biosynthesis.</text>
</comment>
<keyword evidence="3" id="KW-0560">Oxidoreductase</keyword>
<dbReference type="AlphaFoldDB" id="A0A0G4F4C9"/>
<evidence type="ECO:0000256" key="3">
    <source>
        <dbReference type="ARBA" id="ARBA00023002"/>
    </source>
</evidence>
<dbReference type="VEuPathDB" id="CryptoDB:Vbra_1322"/>
<dbReference type="Pfam" id="PF01872">
    <property type="entry name" value="RibD_C"/>
    <property type="match status" value="2"/>
</dbReference>
<evidence type="ECO:0000313" key="5">
    <source>
        <dbReference type="EMBL" id="CEM06899.1"/>
    </source>
</evidence>
<protein>
    <recommendedName>
        <fullName evidence="4">Bacterial bifunctional deaminase-reductase C-terminal domain-containing protein</fullName>
    </recommendedName>
</protein>
<evidence type="ECO:0000259" key="4">
    <source>
        <dbReference type="Pfam" id="PF01872"/>
    </source>
</evidence>
<keyword evidence="2" id="KW-0521">NADP</keyword>
<evidence type="ECO:0000256" key="1">
    <source>
        <dbReference type="ARBA" id="ARBA00005104"/>
    </source>
</evidence>
<organism evidence="5 6">
    <name type="scientific">Vitrella brassicaformis (strain CCMP3155)</name>
    <dbReference type="NCBI Taxonomy" id="1169540"/>
    <lineage>
        <taxon>Eukaryota</taxon>
        <taxon>Sar</taxon>
        <taxon>Alveolata</taxon>
        <taxon>Colpodellida</taxon>
        <taxon>Vitrellaceae</taxon>
        <taxon>Vitrella</taxon>
    </lineage>
</organism>
<dbReference type="InterPro" id="IPR002734">
    <property type="entry name" value="RibDG_C"/>
</dbReference>
<accession>A0A0G4F4C9</accession>
<dbReference type="EMBL" id="CDMY01000372">
    <property type="protein sequence ID" value="CEM06899.1"/>
    <property type="molecule type" value="Genomic_DNA"/>
</dbReference>
<dbReference type="SUPFAM" id="SSF53597">
    <property type="entry name" value="Dihydrofolate reductase-like"/>
    <property type="match status" value="2"/>
</dbReference>
<dbReference type="PANTHER" id="PTHR38011:SF7">
    <property type="entry name" value="2,5-DIAMINO-6-RIBOSYLAMINO-4(3H)-PYRIMIDINONE 5'-PHOSPHATE REDUCTASE"/>
    <property type="match status" value="1"/>
</dbReference>
<dbReference type="Gene3D" id="3.40.430.10">
    <property type="entry name" value="Dihydrofolate Reductase, subunit A"/>
    <property type="match status" value="1"/>
</dbReference>
<evidence type="ECO:0000313" key="6">
    <source>
        <dbReference type="Proteomes" id="UP000041254"/>
    </source>
</evidence>
<evidence type="ECO:0000256" key="2">
    <source>
        <dbReference type="ARBA" id="ARBA00022857"/>
    </source>
</evidence>
<dbReference type="InParanoid" id="A0A0G4F4C9"/>
<sequence length="304" mass="33420">MAARLKRPEVTVKLAVDRNGAVDDLKIAPERFTCSEALDKVHRIRLASDCVIVGVNTIIRDDAQLTVRRVPLAPGQSQPLRVVLDPSLRIPKDAQVLTDEYSTVVFCASATDDPLLALNPPPSRRGDLVAPPAFASSRPTLKTKSGVSVDRVWLDEIEEMMEGDQQKRKRWEALFGGQSPPSKILRLIPPATGQFARADRRIGLDLRALLDHLGRDFGVKHAMVEAGPRLVDSFLTQGLVDRLVVVRATSVEFQGQPLPSHVTAATLQRAGLQQVARGVWGADEVTYWSRKGIPWPTDDPASWP</sequence>
<proteinExistence type="predicted"/>
<keyword evidence="6" id="KW-1185">Reference proteome</keyword>
<dbReference type="InterPro" id="IPR024072">
    <property type="entry name" value="DHFR-like_dom_sf"/>
</dbReference>
<feature type="domain" description="Bacterial bifunctional deaminase-reductase C-terminal" evidence="4">
    <location>
        <begin position="203"/>
        <end position="247"/>
    </location>
</feature>
<dbReference type="OMA" id="DIVEYWS"/>
<name>A0A0G4F4C9_VITBC</name>
<dbReference type="GO" id="GO:0008703">
    <property type="term" value="F:5-amino-6-(5-phosphoribosylamino)uracil reductase activity"/>
    <property type="evidence" value="ECO:0007669"/>
    <property type="project" value="InterPro"/>
</dbReference>